<feature type="transmembrane region" description="Helical" evidence="1">
    <location>
        <begin position="27"/>
        <end position="50"/>
    </location>
</feature>
<organism evidence="2 3">
    <name type="scientific">Heterorhabditis bacteriophora</name>
    <name type="common">Entomopathogenic nematode worm</name>
    <dbReference type="NCBI Taxonomy" id="37862"/>
    <lineage>
        <taxon>Eukaryota</taxon>
        <taxon>Metazoa</taxon>
        <taxon>Ecdysozoa</taxon>
        <taxon>Nematoda</taxon>
        <taxon>Chromadorea</taxon>
        <taxon>Rhabditida</taxon>
        <taxon>Rhabditina</taxon>
        <taxon>Rhabditomorpha</taxon>
        <taxon>Strongyloidea</taxon>
        <taxon>Heterorhabditidae</taxon>
        <taxon>Heterorhabditis</taxon>
    </lineage>
</organism>
<feature type="transmembrane region" description="Helical" evidence="1">
    <location>
        <begin position="115"/>
        <end position="139"/>
    </location>
</feature>
<protein>
    <submittedName>
        <fullName evidence="3">G_PROTEIN_RECEP_F1_2 domain-containing protein</fullName>
    </submittedName>
</protein>
<proteinExistence type="predicted"/>
<evidence type="ECO:0000256" key="1">
    <source>
        <dbReference type="SAM" id="Phobius"/>
    </source>
</evidence>
<name>A0A1I7XLM9_HETBA</name>
<keyword evidence="1" id="KW-1133">Transmembrane helix</keyword>
<feature type="transmembrane region" description="Helical" evidence="1">
    <location>
        <begin position="90"/>
        <end position="108"/>
    </location>
</feature>
<evidence type="ECO:0000313" key="2">
    <source>
        <dbReference type="Proteomes" id="UP000095283"/>
    </source>
</evidence>
<keyword evidence="2" id="KW-1185">Reference proteome</keyword>
<keyword evidence="1" id="KW-0812">Transmembrane</keyword>
<dbReference type="WBParaSite" id="Hba_18441">
    <property type="protein sequence ID" value="Hba_18441"/>
    <property type="gene ID" value="Hba_18441"/>
</dbReference>
<dbReference type="Proteomes" id="UP000095283">
    <property type="component" value="Unplaced"/>
</dbReference>
<dbReference type="AlphaFoldDB" id="A0A1I7XLM9"/>
<keyword evidence="1" id="KW-0472">Membrane</keyword>
<reference evidence="3" key="1">
    <citation type="submission" date="2016-11" db="UniProtKB">
        <authorList>
            <consortium name="WormBaseParasite"/>
        </authorList>
    </citation>
    <scope>IDENTIFICATION</scope>
</reference>
<feature type="transmembrane region" description="Helical" evidence="1">
    <location>
        <begin position="151"/>
        <end position="173"/>
    </location>
</feature>
<accession>A0A1I7XLM9</accession>
<sequence>MQLFLCKNCMSFLETFAYFMNFEYRSLCCHVSVAVSIVCISEIALILLSYSTNIEHPLMSCQSYNVSIPRPFSSSPTLTAHRLCTTSGPLLMWIIGHLFTDILALIAIHTSRHRALIPCLFVTVMDLLASSAYIVVLFVQIILGEHIDKKLLMFIIALMLFKSYDVCCGRQLFWFLQSQFDSRYTPRSTLVKDDSIFQF</sequence>
<evidence type="ECO:0000313" key="3">
    <source>
        <dbReference type="WBParaSite" id="Hba_18441"/>
    </source>
</evidence>